<dbReference type="GO" id="GO:0016746">
    <property type="term" value="F:acyltransferase activity"/>
    <property type="evidence" value="ECO:0007669"/>
    <property type="project" value="UniProtKB-KW"/>
</dbReference>
<gene>
    <name evidence="2" type="ORF">ACCQ41_07640</name>
</gene>
<dbReference type="InterPro" id="IPR016181">
    <property type="entry name" value="Acyl_CoA_acyltransferase"/>
</dbReference>
<evidence type="ECO:0000313" key="2">
    <source>
        <dbReference type="EMBL" id="MFO3666110.1"/>
    </source>
</evidence>
<comment type="caution">
    <text evidence="2">The sequence shown here is derived from an EMBL/GenBank/DDBJ whole genome shotgun (WGS) entry which is preliminary data.</text>
</comment>
<keyword evidence="2" id="KW-0808">Transferase</keyword>
<dbReference type="Gene3D" id="3.40.630.30">
    <property type="match status" value="1"/>
</dbReference>
<dbReference type="InterPro" id="IPR000182">
    <property type="entry name" value="GNAT_dom"/>
</dbReference>
<dbReference type="PROSITE" id="PS51186">
    <property type="entry name" value="GNAT"/>
    <property type="match status" value="1"/>
</dbReference>
<feature type="domain" description="N-acetyltransferase" evidence="1">
    <location>
        <begin position="21"/>
        <end position="172"/>
    </location>
</feature>
<dbReference type="EC" id="2.3.-.-" evidence="2"/>
<name>A0ABW9M9Y0_9FIRM</name>
<dbReference type="Pfam" id="PF13302">
    <property type="entry name" value="Acetyltransf_3"/>
    <property type="match status" value="1"/>
</dbReference>
<keyword evidence="3" id="KW-1185">Reference proteome</keyword>
<dbReference type="PANTHER" id="PTHR43415">
    <property type="entry name" value="SPERMIDINE N(1)-ACETYLTRANSFERASE"/>
    <property type="match status" value="1"/>
</dbReference>
<dbReference type="SUPFAM" id="SSF55729">
    <property type="entry name" value="Acyl-CoA N-acyltransferases (Nat)"/>
    <property type="match status" value="1"/>
</dbReference>
<dbReference type="EMBL" id="JBGMEI010000013">
    <property type="protein sequence ID" value="MFO3666110.1"/>
    <property type="molecule type" value="Genomic_DNA"/>
</dbReference>
<evidence type="ECO:0000313" key="3">
    <source>
        <dbReference type="Proteomes" id="UP001637996"/>
    </source>
</evidence>
<dbReference type="PANTHER" id="PTHR43415:SF3">
    <property type="entry name" value="GNAT-FAMILY ACETYLTRANSFERASE"/>
    <property type="match status" value="1"/>
</dbReference>
<proteinExistence type="predicted"/>
<dbReference type="RefSeq" id="WP_262122040.1">
    <property type="nucleotide sequence ID" value="NZ_JBGMEI010000013.1"/>
</dbReference>
<evidence type="ECO:0000259" key="1">
    <source>
        <dbReference type="PROSITE" id="PS51186"/>
    </source>
</evidence>
<sequence length="190" mass="22772">MHSKNEKARVYIEKINRETALGFKNWGEFDDPRLSGYNYGGLTDFEINFWYNSVTTPRKRYFAVKRIEDDRFIGFMGLKNYNPLTKKAKLGIVFDPNFVSLGYGYEAMSVFLDYYFNELKFREMILEVNLFNQRAINLYKKLGFKECGHTTEVFENQNIDFDQRYFEGKRDIIFSKILIMNLKKDDYYEL</sequence>
<reference evidence="2 3" key="1">
    <citation type="journal article" date="2025" name="Anaerobe">
        <title>Description of Anaerococcus kampingiae sp. nov., Anaerococcus groningensis sp. nov., Anaerococcus martiniensis sp. nov., and Anaerococcus cruorum sp. nov., isolated from human clinical specimens.</title>
        <authorList>
            <person name="Boiten K.E."/>
            <person name="Meijer J."/>
            <person name="van Wezel E.M."/>
            <person name="Veloo A.C.M."/>
        </authorList>
    </citation>
    <scope>NUCLEOTIDE SEQUENCE [LARGE SCALE GENOMIC DNA]</scope>
    <source>
        <strain evidence="2 3">ENR0831</strain>
    </source>
</reference>
<organism evidence="2 3">
    <name type="scientific">Anaerococcus martiniensis</name>
    <dbReference type="NCBI Taxonomy" id="3115615"/>
    <lineage>
        <taxon>Bacteria</taxon>
        <taxon>Bacillati</taxon>
        <taxon>Bacillota</taxon>
        <taxon>Tissierellia</taxon>
        <taxon>Tissierellales</taxon>
        <taxon>Peptoniphilaceae</taxon>
        <taxon>Anaerococcus</taxon>
    </lineage>
</organism>
<dbReference type="Proteomes" id="UP001637996">
    <property type="component" value="Unassembled WGS sequence"/>
</dbReference>
<accession>A0ABW9M9Y0</accession>
<protein>
    <submittedName>
        <fullName evidence="2">GNAT family N-acetyltransferase</fullName>
        <ecNumber evidence="2">2.3.-.-</ecNumber>
    </submittedName>
</protein>
<keyword evidence="2" id="KW-0012">Acyltransferase</keyword>